<sequence length="331" mass="37779">MLSNSTTQTSIDTKINNENSMSFTANIINGTSNEVVISSHGRPIVTINGNNGVFKEKFNIEEGIYQLQIGEEYTELYLKNGLDLKLSLDANKFDESIKYEGSGSVENNFLAKEALLDHKVDYGGLFESNESDFDIKSAEILKNKLARLNDKSLPESFVSLMKKETDMRFMQMKMVYNSRQEEKKINNLMKNTMSPSFDYVNYKGGKSKLEDFRGKYVYIDLWATWCAPCRAEIPFLEKIENKYHGKNIEFVSISLDRQADIEKWKKMITDKKMGGVQLLADNDFNSKFVRDFNVMGIPRFILIDPNGKIVNANAPRPSSPELTTILDELLK</sequence>
<dbReference type="EMBL" id="JRLW01000029">
    <property type="protein sequence ID" value="KGO86342.1"/>
    <property type="molecule type" value="Genomic_DNA"/>
</dbReference>
<dbReference type="InterPro" id="IPR012336">
    <property type="entry name" value="Thioredoxin-like_fold"/>
</dbReference>
<protein>
    <recommendedName>
        <fullName evidence="5">Thioredoxin domain-containing protein</fullName>
    </recommendedName>
</protein>
<dbReference type="Gene3D" id="3.40.30.10">
    <property type="entry name" value="Glutaredoxin"/>
    <property type="match status" value="1"/>
</dbReference>
<evidence type="ECO:0000256" key="3">
    <source>
        <dbReference type="ARBA" id="ARBA00023157"/>
    </source>
</evidence>
<dbReference type="eggNOG" id="COG0526">
    <property type="taxonomic scope" value="Bacteria"/>
</dbReference>
<comment type="caution">
    <text evidence="6">The sequence shown here is derived from an EMBL/GenBank/DDBJ whole genome shotgun (WGS) entry which is preliminary data.</text>
</comment>
<dbReference type="Proteomes" id="UP000030121">
    <property type="component" value="Unassembled WGS sequence"/>
</dbReference>
<dbReference type="GO" id="GO:0017004">
    <property type="term" value="P:cytochrome complex assembly"/>
    <property type="evidence" value="ECO:0007669"/>
    <property type="project" value="UniProtKB-KW"/>
</dbReference>
<evidence type="ECO:0000259" key="5">
    <source>
        <dbReference type="PROSITE" id="PS51352"/>
    </source>
</evidence>
<feature type="domain" description="Thioredoxin" evidence="5">
    <location>
        <begin position="188"/>
        <end position="331"/>
    </location>
</feature>
<name>A0A0A2M129_9FLAO</name>
<evidence type="ECO:0000313" key="7">
    <source>
        <dbReference type="Proteomes" id="UP000030121"/>
    </source>
</evidence>
<dbReference type="AlphaFoldDB" id="A0A0A2M129"/>
<dbReference type="PROSITE" id="PS51352">
    <property type="entry name" value="THIOREDOXIN_2"/>
    <property type="match status" value="1"/>
</dbReference>
<comment type="subcellular location">
    <subcellularLocation>
        <location evidence="1">Cell envelope</location>
    </subcellularLocation>
</comment>
<dbReference type="PANTHER" id="PTHR42852:SF6">
    <property type="entry name" value="THIOL:DISULFIDE INTERCHANGE PROTEIN DSBE"/>
    <property type="match status" value="1"/>
</dbReference>
<keyword evidence="3" id="KW-1015">Disulfide bond</keyword>
<proteinExistence type="predicted"/>
<keyword evidence="2" id="KW-0201">Cytochrome c-type biogenesis</keyword>
<dbReference type="Pfam" id="PF13905">
    <property type="entry name" value="Thioredoxin_8"/>
    <property type="match status" value="1"/>
</dbReference>
<accession>A0A0A2M129</accession>
<gene>
    <name evidence="6" type="ORF">Q764_13715</name>
</gene>
<reference evidence="6 7" key="1">
    <citation type="submission" date="2013-09" db="EMBL/GenBank/DDBJ databases">
        <authorList>
            <person name="Zeng Z."/>
            <person name="Chen C."/>
        </authorList>
    </citation>
    <scope>NUCLEOTIDE SEQUENCE [LARGE SCALE GENOMIC DNA]</scope>
    <source>
        <strain evidence="6 7">GH29-5</strain>
    </source>
</reference>
<evidence type="ECO:0000256" key="4">
    <source>
        <dbReference type="ARBA" id="ARBA00023284"/>
    </source>
</evidence>
<dbReference type="InterPro" id="IPR036249">
    <property type="entry name" value="Thioredoxin-like_sf"/>
</dbReference>
<dbReference type="STRING" id="1121899.GCA_000430025_02650"/>
<dbReference type="InterPro" id="IPR050553">
    <property type="entry name" value="Thioredoxin_ResA/DsbE_sf"/>
</dbReference>
<evidence type="ECO:0000256" key="1">
    <source>
        <dbReference type="ARBA" id="ARBA00004196"/>
    </source>
</evidence>
<dbReference type="GO" id="GO:0030313">
    <property type="term" value="C:cell envelope"/>
    <property type="evidence" value="ECO:0007669"/>
    <property type="project" value="UniProtKB-SubCell"/>
</dbReference>
<keyword evidence="7" id="KW-1185">Reference proteome</keyword>
<evidence type="ECO:0000256" key="2">
    <source>
        <dbReference type="ARBA" id="ARBA00022748"/>
    </source>
</evidence>
<evidence type="ECO:0000313" key="6">
    <source>
        <dbReference type="EMBL" id="KGO86342.1"/>
    </source>
</evidence>
<organism evidence="6 7">
    <name type="scientific">Flavobacterium suncheonense GH29-5 = DSM 17707</name>
    <dbReference type="NCBI Taxonomy" id="1121899"/>
    <lineage>
        <taxon>Bacteria</taxon>
        <taxon>Pseudomonadati</taxon>
        <taxon>Bacteroidota</taxon>
        <taxon>Flavobacteriia</taxon>
        <taxon>Flavobacteriales</taxon>
        <taxon>Flavobacteriaceae</taxon>
        <taxon>Flavobacterium</taxon>
    </lineage>
</organism>
<dbReference type="CDD" id="cd02966">
    <property type="entry name" value="TlpA_like_family"/>
    <property type="match status" value="1"/>
</dbReference>
<dbReference type="InterPro" id="IPR013766">
    <property type="entry name" value="Thioredoxin_domain"/>
</dbReference>
<keyword evidence="4" id="KW-0676">Redox-active center</keyword>
<dbReference type="SUPFAM" id="SSF52833">
    <property type="entry name" value="Thioredoxin-like"/>
    <property type="match status" value="1"/>
</dbReference>
<dbReference type="PANTHER" id="PTHR42852">
    <property type="entry name" value="THIOL:DISULFIDE INTERCHANGE PROTEIN DSBE"/>
    <property type="match status" value="1"/>
</dbReference>